<dbReference type="EMBL" id="KV921598">
    <property type="protein sequence ID" value="ORE12845.1"/>
    <property type="molecule type" value="Genomic_DNA"/>
</dbReference>
<evidence type="ECO:0000313" key="2">
    <source>
        <dbReference type="Proteomes" id="UP000242381"/>
    </source>
</evidence>
<proteinExistence type="predicted"/>
<protein>
    <submittedName>
        <fullName evidence="1">Uncharacterized protein</fullName>
    </submittedName>
</protein>
<sequence length="105" mass="12096">MITLGPHSTPTEVFASRVVKKVSQATVPRYITTGAMSWIFIVLYYLPLFIKEFLFNVLTPIKDKYMTFLYDIKHVVNTASLRRCDIISDGNTCRIVLHQKMQLTP</sequence>
<dbReference type="AlphaFoldDB" id="A0A1X0RLE4"/>
<evidence type="ECO:0000313" key="1">
    <source>
        <dbReference type="EMBL" id="ORE12845.1"/>
    </source>
</evidence>
<organism evidence="1 2">
    <name type="scientific">Rhizopus microsporus</name>
    <dbReference type="NCBI Taxonomy" id="58291"/>
    <lineage>
        <taxon>Eukaryota</taxon>
        <taxon>Fungi</taxon>
        <taxon>Fungi incertae sedis</taxon>
        <taxon>Mucoromycota</taxon>
        <taxon>Mucoromycotina</taxon>
        <taxon>Mucoromycetes</taxon>
        <taxon>Mucorales</taxon>
        <taxon>Mucorineae</taxon>
        <taxon>Rhizopodaceae</taxon>
        <taxon>Rhizopus</taxon>
    </lineage>
</organism>
<dbReference type="VEuPathDB" id="FungiDB:BCV72DRAFT_310145"/>
<accession>A0A1X0RLE4</accession>
<name>A0A1X0RLE4_RHIZD</name>
<gene>
    <name evidence="1" type="ORF">BCV71DRAFT_279922</name>
</gene>
<reference evidence="1 2" key="1">
    <citation type="journal article" date="2016" name="Proc. Natl. Acad. Sci. U.S.A.">
        <title>Lipid metabolic changes in an early divergent fungus govern the establishment of a mutualistic symbiosis with endobacteria.</title>
        <authorList>
            <person name="Lastovetsky O.A."/>
            <person name="Gaspar M.L."/>
            <person name="Mondo S.J."/>
            <person name="LaButti K.M."/>
            <person name="Sandor L."/>
            <person name="Grigoriev I.V."/>
            <person name="Henry S.A."/>
            <person name="Pawlowska T.E."/>
        </authorList>
    </citation>
    <scope>NUCLEOTIDE SEQUENCE [LARGE SCALE GENOMIC DNA]</scope>
    <source>
        <strain evidence="1 2">ATCC 11559</strain>
    </source>
</reference>
<dbReference type="Proteomes" id="UP000242381">
    <property type="component" value="Unassembled WGS sequence"/>
</dbReference>